<evidence type="ECO:0000313" key="3">
    <source>
        <dbReference type="Proteomes" id="UP000000263"/>
    </source>
</evidence>
<protein>
    <recommendedName>
        <fullName evidence="4">Type II secretion system protein GspF domain-containing protein</fullName>
    </recommendedName>
</protein>
<proteinExistence type="predicted"/>
<feature type="transmembrane region" description="Helical" evidence="1">
    <location>
        <begin position="82"/>
        <end position="99"/>
    </location>
</feature>
<dbReference type="STRING" id="383372.Rcas_1402"/>
<sequence>MIDIFIVPGVWTVFASLAGVLIAVIGVAQLEQARTLANGLRTLPSRWGMTGRFVLGHLAALPLASALILLLVSTGIEGMPRLLLATVALAIYLYIGVIIPRKPVTARQQEQKRLRRLTPSFVAYVRVALAGYDPPPMLLERYVMRPDDHYAPMQRAVADALRLMRDHGVLPFDALRRVARDRGCAELIDVAEALTQSEAEGSDPQTALLAQETTLNQVLHDEFRQMIERRKLYLLALAALAVVSVLVQIIFVIVMGSNVMGRF</sequence>
<dbReference type="EMBL" id="CP000804">
    <property type="protein sequence ID" value="ABU57497.1"/>
    <property type="molecule type" value="Genomic_DNA"/>
</dbReference>
<dbReference type="HOGENOM" id="CLU_088564_0_0_0"/>
<accession>A7NJ31</accession>
<keyword evidence="1" id="KW-0812">Transmembrane</keyword>
<evidence type="ECO:0008006" key="4">
    <source>
        <dbReference type="Google" id="ProtNLM"/>
    </source>
</evidence>
<dbReference type="RefSeq" id="WP_012119926.1">
    <property type="nucleotide sequence ID" value="NC_009767.1"/>
</dbReference>
<dbReference type="OrthoDB" id="155774at2"/>
<keyword evidence="1" id="KW-0472">Membrane</keyword>
<gene>
    <name evidence="2" type="ordered locus">Rcas_1402</name>
</gene>
<evidence type="ECO:0000256" key="1">
    <source>
        <dbReference type="SAM" id="Phobius"/>
    </source>
</evidence>
<dbReference type="Proteomes" id="UP000000263">
    <property type="component" value="Chromosome"/>
</dbReference>
<feature type="transmembrane region" description="Helical" evidence="1">
    <location>
        <begin position="232"/>
        <end position="255"/>
    </location>
</feature>
<feature type="transmembrane region" description="Helical" evidence="1">
    <location>
        <begin position="6"/>
        <end position="30"/>
    </location>
</feature>
<organism evidence="2 3">
    <name type="scientific">Roseiflexus castenholzii (strain DSM 13941 / HLO8)</name>
    <dbReference type="NCBI Taxonomy" id="383372"/>
    <lineage>
        <taxon>Bacteria</taxon>
        <taxon>Bacillati</taxon>
        <taxon>Chloroflexota</taxon>
        <taxon>Chloroflexia</taxon>
        <taxon>Chloroflexales</taxon>
        <taxon>Roseiflexineae</taxon>
        <taxon>Roseiflexaceae</taxon>
        <taxon>Roseiflexus</taxon>
    </lineage>
</organism>
<feature type="transmembrane region" description="Helical" evidence="1">
    <location>
        <begin position="51"/>
        <end position="76"/>
    </location>
</feature>
<keyword evidence="3" id="KW-1185">Reference proteome</keyword>
<keyword evidence="1" id="KW-1133">Transmembrane helix</keyword>
<reference evidence="2 3" key="1">
    <citation type="submission" date="2007-08" db="EMBL/GenBank/DDBJ databases">
        <title>Complete sequence of Roseiflexus castenholzii DSM 13941.</title>
        <authorList>
            <consortium name="US DOE Joint Genome Institute"/>
            <person name="Copeland A."/>
            <person name="Lucas S."/>
            <person name="Lapidus A."/>
            <person name="Barry K."/>
            <person name="Glavina del Rio T."/>
            <person name="Dalin E."/>
            <person name="Tice H."/>
            <person name="Pitluck S."/>
            <person name="Thompson L.S."/>
            <person name="Brettin T."/>
            <person name="Bruce D."/>
            <person name="Detter J.C."/>
            <person name="Han C."/>
            <person name="Tapia R."/>
            <person name="Schmutz J."/>
            <person name="Larimer F."/>
            <person name="Land M."/>
            <person name="Hauser L."/>
            <person name="Kyrpides N."/>
            <person name="Mikhailova N."/>
            <person name="Bryant D.A."/>
            <person name="Hanada S."/>
            <person name="Tsukatani Y."/>
            <person name="Richardson P."/>
        </authorList>
    </citation>
    <scope>NUCLEOTIDE SEQUENCE [LARGE SCALE GENOMIC DNA]</scope>
    <source>
        <strain evidence="3">DSM 13941 / HLO8</strain>
    </source>
</reference>
<name>A7NJ31_ROSCS</name>
<evidence type="ECO:0000313" key="2">
    <source>
        <dbReference type="EMBL" id="ABU57497.1"/>
    </source>
</evidence>
<dbReference type="AlphaFoldDB" id="A7NJ31"/>
<dbReference type="eggNOG" id="ENOG5032P1B">
    <property type="taxonomic scope" value="Bacteria"/>
</dbReference>
<dbReference type="KEGG" id="rca:Rcas_1402"/>